<proteinExistence type="inferred from homology"/>
<evidence type="ECO:0000256" key="5">
    <source>
        <dbReference type="ARBA" id="ARBA00022692"/>
    </source>
</evidence>
<keyword evidence="10" id="KW-1185">Reference proteome</keyword>
<comment type="subcellular location">
    <subcellularLocation>
        <location evidence="1">Cell membrane</location>
        <topology evidence="1">Multi-pass membrane protein</topology>
    </subcellularLocation>
</comment>
<evidence type="ECO:0000256" key="3">
    <source>
        <dbReference type="ARBA" id="ARBA00022448"/>
    </source>
</evidence>
<accession>A0A377GYE9</accession>
<feature type="transmembrane region" description="Helical" evidence="8">
    <location>
        <begin position="7"/>
        <end position="24"/>
    </location>
</feature>
<evidence type="ECO:0000256" key="2">
    <source>
        <dbReference type="ARBA" id="ARBA00009773"/>
    </source>
</evidence>
<keyword evidence="5 8" id="KW-0812">Transmembrane</keyword>
<reference evidence="9 10" key="1">
    <citation type="submission" date="2018-06" db="EMBL/GenBank/DDBJ databases">
        <authorList>
            <consortium name="Pathogen Informatics"/>
            <person name="Doyle S."/>
        </authorList>
    </citation>
    <scope>NUCLEOTIDE SEQUENCE [LARGE SCALE GENOMIC DNA]</scope>
    <source>
        <strain evidence="9 10">NCTC10723</strain>
    </source>
</reference>
<dbReference type="GO" id="GO:0005886">
    <property type="term" value="C:plasma membrane"/>
    <property type="evidence" value="ECO:0007669"/>
    <property type="project" value="UniProtKB-SubCell"/>
</dbReference>
<feature type="transmembrane region" description="Helical" evidence="8">
    <location>
        <begin position="224"/>
        <end position="244"/>
    </location>
</feature>
<dbReference type="RefSeq" id="WP_115270073.1">
    <property type="nucleotide sequence ID" value="NZ_UGGU01000003.1"/>
</dbReference>
<feature type="transmembrane region" description="Helical" evidence="8">
    <location>
        <begin position="36"/>
        <end position="57"/>
    </location>
</feature>
<sequence>MRRTKGLKLFGIGLILIIIQSFLQQHDTFREIYSKYVGYLVPVIYAFFITVFLEPIVSSIEKRFKIKRLYSVILTIIFVSLFVLLAIAVIVPQIGKSIEELYNKLPYMQQQAEKYVELSIKFLKENDILLMGETEIHESINKLIKDNMKYIQDFGISALWNIVWWSIAFTKFFIGFFLAFLILIDKEYFIRFLKNIFTIGFGQKKSSEIMIFLEDSRKVLMNYVWGRIIVSSAVGVITFGVMFISGTPYAFLSGVMIGIGNMIPYIGSIIAGTLAVFLVALAEPFKLIFLALAIIIAQTVDGWVIGPKIVSETVGMGTFWIVVSVLIGGSLFGPVGMFFGVPVFGMIKLIYIKLLNKRGDSN</sequence>
<protein>
    <submittedName>
        <fullName evidence="9">Pheromone autoinducer 2 transporter</fullName>
    </submittedName>
</protein>
<feature type="transmembrane region" description="Helical" evidence="8">
    <location>
        <begin position="318"/>
        <end position="351"/>
    </location>
</feature>
<feature type="transmembrane region" description="Helical" evidence="8">
    <location>
        <begin position="69"/>
        <end position="91"/>
    </location>
</feature>
<keyword evidence="3" id="KW-0813">Transport</keyword>
<comment type="similarity">
    <text evidence="2">Belongs to the autoinducer-2 exporter (AI-2E) (TC 2.A.86) family.</text>
</comment>
<evidence type="ECO:0000256" key="7">
    <source>
        <dbReference type="ARBA" id="ARBA00023136"/>
    </source>
</evidence>
<evidence type="ECO:0000256" key="1">
    <source>
        <dbReference type="ARBA" id="ARBA00004651"/>
    </source>
</evidence>
<dbReference type="EMBL" id="UGGU01000003">
    <property type="protein sequence ID" value="STO31614.1"/>
    <property type="molecule type" value="Genomic_DNA"/>
</dbReference>
<dbReference type="InterPro" id="IPR002549">
    <property type="entry name" value="AI-2E-like"/>
</dbReference>
<feature type="transmembrane region" description="Helical" evidence="8">
    <location>
        <begin position="250"/>
        <end position="280"/>
    </location>
</feature>
<dbReference type="PANTHER" id="PTHR21716:SF53">
    <property type="entry name" value="PERMEASE PERM-RELATED"/>
    <property type="match status" value="1"/>
</dbReference>
<keyword evidence="4" id="KW-1003">Cell membrane</keyword>
<evidence type="ECO:0000256" key="4">
    <source>
        <dbReference type="ARBA" id="ARBA00022475"/>
    </source>
</evidence>
<organism evidence="9 10">
    <name type="scientific">Fusobacterium necrogenes</name>
    <dbReference type="NCBI Taxonomy" id="858"/>
    <lineage>
        <taxon>Bacteria</taxon>
        <taxon>Fusobacteriati</taxon>
        <taxon>Fusobacteriota</taxon>
        <taxon>Fusobacteriia</taxon>
        <taxon>Fusobacteriales</taxon>
        <taxon>Fusobacteriaceae</taxon>
        <taxon>Fusobacterium</taxon>
    </lineage>
</organism>
<dbReference type="Proteomes" id="UP000255328">
    <property type="component" value="Unassembled WGS sequence"/>
</dbReference>
<keyword evidence="6 8" id="KW-1133">Transmembrane helix</keyword>
<keyword evidence="7 8" id="KW-0472">Membrane</keyword>
<dbReference type="OrthoDB" id="9793390at2"/>
<evidence type="ECO:0000313" key="10">
    <source>
        <dbReference type="Proteomes" id="UP000255328"/>
    </source>
</evidence>
<feature type="transmembrane region" description="Helical" evidence="8">
    <location>
        <begin position="162"/>
        <end position="184"/>
    </location>
</feature>
<dbReference type="Pfam" id="PF01594">
    <property type="entry name" value="AI-2E_transport"/>
    <property type="match status" value="1"/>
</dbReference>
<evidence type="ECO:0000313" key="9">
    <source>
        <dbReference type="EMBL" id="STO31614.1"/>
    </source>
</evidence>
<evidence type="ECO:0000256" key="8">
    <source>
        <dbReference type="SAM" id="Phobius"/>
    </source>
</evidence>
<dbReference type="PANTHER" id="PTHR21716">
    <property type="entry name" value="TRANSMEMBRANE PROTEIN"/>
    <property type="match status" value="1"/>
</dbReference>
<feature type="transmembrane region" description="Helical" evidence="8">
    <location>
        <begin position="287"/>
        <end position="306"/>
    </location>
</feature>
<dbReference type="GO" id="GO:0055085">
    <property type="term" value="P:transmembrane transport"/>
    <property type="evidence" value="ECO:0007669"/>
    <property type="project" value="TreeGrafter"/>
</dbReference>
<evidence type="ECO:0000256" key="6">
    <source>
        <dbReference type="ARBA" id="ARBA00022989"/>
    </source>
</evidence>
<gene>
    <name evidence="9" type="primary">yhhT</name>
    <name evidence="9" type="ORF">NCTC10723_01068</name>
</gene>
<name>A0A377GYE9_9FUSO</name>
<dbReference type="AlphaFoldDB" id="A0A377GYE9"/>